<protein>
    <submittedName>
        <fullName evidence="2">Uncharacterized protein</fullName>
    </submittedName>
</protein>
<feature type="compositionally biased region" description="Basic residues" evidence="1">
    <location>
        <begin position="40"/>
        <end position="49"/>
    </location>
</feature>
<feature type="region of interest" description="Disordered" evidence="1">
    <location>
        <begin position="16"/>
        <end position="95"/>
    </location>
</feature>
<reference evidence="3" key="1">
    <citation type="journal article" date="2019" name="Int. J. Syst. Evol. Microbiol.">
        <title>The Global Catalogue of Microorganisms (GCM) 10K type strain sequencing project: providing services to taxonomists for standard genome sequencing and annotation.</title>
        <authorList>
            <consortium name="The Broad Institute Genomics Platform"/>
            <consortium name="The Broad Institute Genome Sequencing Center for Infectious Disease"/>
            <person name="Wu L."/>
            <person name="Ma J."/>
        </authorList>
    </citation>
    <scope>NUCLEOTIDE SEQUENCE [LARGE SCALE GENOMIC DNA]</scope>
    <source>
        <strain evidence="3">JCM 4505</strain>
    </source>
</reference>
<feature type="compositionally biased region" description="Low complexity" evidence="1">
    <location>
        <begin position="25"/>
        <end position="39"/>
    </location>
</feature>
<proteinExistence type="predicted"/>
<evidence type="ECO:0000256" key="1">
    <source>
        <dbReference type="SAM" id="MobiDB-lite"/>
    </source>
</evidence>
<accession>A0ABP3F9S5</accession>
<dbReference type="Proteomes" id="UP001501867">
    <property type="component" value="Unassembled WGS sequence"/>
</dbReference>
<organism evidence="2 3">
    <name type="scientific">Streptomyces polychromogenes</name>
    <dbReference type="NCBI Taxonomy" id="67342"/>
    <lineage>
        <taxon>Bacteria</taxon>
        <taxon>Bacillati</taxon>
        <taxon>Actinomycetota</taxon>
        <taxon>Actinomycetes</taxon>
        <taxon>Kitasatosporales</taxon>
        <taxon>Streptomycetaceae</taxon>
        <taxon>Streptomyces</taxon>
    </lineage>
</organism>
<name>A0ABP3F9S5_9ACTN</name>
<comment type="caution">
    <text evidence="2">The sequence shown here is derived from an EMBL/GenBank/DDBJ whole genome shotgun (WGS) entry which is preliminary data.</text>
</comment>
<keyword evidence="3" id="KW-1185">Reference proteome</keyword>
<dbReference type="EMBL" id="BAAABV010000023">
    <property type="protein sequence ID" value="GAA0308131.1"/>
    <property type="molecule type" value="Genomic_DNA"/>
</dbReference>
<evidence type="ECO:0000313" key="2">
    <source>
        <dbReference type="EMBL" id="GAA0308131.1"/>
    </source>
</evidence>
<evidence type="ECO:0000313" key="3">
    <source>
        <dbReference type="Proteomes" id="UP001501867"/>
    </source>
</evidence>
<gene>
    <name evidence="2" type="ORF">GCM10010302_53580</name>
</gene>
<sequence length="95" mass="10560">MVHRVVVKTEEYLTERNQSQSVQKPANMMNAMARTARTPRVSRRVRARREGRPTLIRGPEGPPPRSGIWKAKVRTSNVAGSGRGPTIVGPTHATY</sequence>